<proteinExistence type="predicted"/>
<name>A0ABV7H185_9BURK</name>
<dbReference type="Proteomes" id="UP001595556">
    <property type="component" value="Unassembled WGS sequence"/>
</dbReference>
<sequence>MSTAKPNPGSTAGYSGTPLAKKLGIKDGATVCASHAPADYADLLAPLPPGVRFVKSASATTDIVHLFATQRRALADELGKLRERIRPDAAVWVSWPKKAAKRDTDITEDVIREIALPLGFVDVKMCAVSEVWSGLKLVIRKSLRAQ</sequence>
<protein>
    <submittedName>
        <fullName evidence="1">DUF3052 domain-containing protein</fullName>
    </submittedName>
</protein>
<evidence type="ECO:0000313" key="2">
    <source>
        <dbReference type="Proteomes" id="UP001595556"/>
    </source>
</evidence>
<dbReference type="RefSeq" id="WP_377302976.1">
    <property type="nucleotide sequence ID" value="NZ_CP180191.1"/>
</dbReference>
<organism evidence="1 2">
    <name type="scientific">Piscinibacterium candidicorallinum</name>
    <dbReference type="NCBI Taxonomy" id="1793872"/>
    <lineage>
        <taxon>Bacteria</taxon>
        <taxon>Pseudomonadati</taxon>
        <taxon>Pseudomonadota</taxon>
        <taxon>Betaproteobacteria</taxon>
        <taxon>Burkholderiales</taxon>
        <taxon>Piscinibacterium</taxon>
    </lineage>
</organism>
<accession>A0ABV7H185</accession>
<evidence type="ECO:0000313" key="1">
    <source>
        <dbReference type="EMBL" id="MFC3147679.1"/>
    </source>
</evidence>
<keyword evidence="2" id="KW-1185">Reference proteome</keyword>
<reference evidence="2" key="1">
    <citation type="journal article" date="2019" name="Int. J. Syst. Evol. Microbiol.">
        <title>The Global Catalogue of Microorganisms (GCM) 10K type strain sequencing project: providing services to taxonomists for standard genome sequencing and annotation.</title>
        <authorList>
            <consortium name="The Broad Institute Genomics Platform"/>
            <consortium name="The Broad Institute Genome Sequencing Center for Infectious Disease"/>
            <person name="Wu L."/>
            <person name="Ma J."/>
        </authorList>
    </citation>
    <scope>NUCLEOTIDE SEQUENCE [LARGE SCALE GENOMIC DNA]</scope>
    <source>
        <strain evidence="2">KCTC 52168</strain>
    </source>
</reference>
<dbReference type="EMBL" id="JBHRTI010000004">
    <property type="protein sequence ID" value="MFC3147679.1"/>
    <property type="molecule type" value="Genomic_DNA"/>
</dbReference>
<gene>
    <name evidence="1" type="ORF">ACFOEN_08495</name>
</gene>
<comment type="caution">
    <text evidence="1">The sequence shown here is derived from an EMBL/GenBank/DDBJ whole genome shotgun (WGS) entry which is preliminary data.</text>
</comment>